<dbReference type="AlphaFoldDB" id="A0A1W6EW21"/>
<dbReference type="EMBL" id="KY563524">
    <property type="protein sequence ID" value="ARK19933.1"/>
    <property type="molecule type" value="mRNA"/>
</dbReference>
<feature type="signal peptide" evidence="1">
    <location>
        <begin position="1"/>
        <end position="24"/>
    </location>
</feature>
<accession>A0A1W6EW21</accession>
<evidence type="ECO:0000256" key="1">
    <source>
        <dbReference type="SAM" id="SignalP"/>
    </source>
</evidence>
<evidence type="ECO:0000313" key="2">
    <source>
        <dbReference type="EMBL" id="ARK19933.1"/>
    </source>
</evidence>
<proteinExistence type="evidence at transcript level"/>
<organism evidence="2">
    <name type="scientific">Ampulex compressa</name>
    <name type="common">Emerald cockroach wasp</name>
    <dbReference type="NCBI Taxonomy" id="860918"/>
    <lineage>
        <taxon>Eukaryota</taxon>
        <taxon>Metazoa</taxon>
        <taxon>Ecdysozoa</taxon>
        <taxon>Arthropoda</taxon>
        <taxon>Hexapoda</taxon>
        <taxon>Insecta</taxon>
        <taxon>Pterygota</taxon>
        <taxon>Neoptera</taxon>
        <taxon>Endopterygota</taxon>
        <taxon>Hymenoptera</taxon>
        <taxon>Apocrita</taxon>
        <taxon>Aculeata</taxon>
        <taxon>Apoidea</taxon>
        <taxon>Ampulicidae</taxon>
        <taxon>Ampulicini</taxon>
        <taxon>Ampulex</taxon>
    </lineage>
</organism>
<name>A0A1W6EW21_AMPCP</name>
<sequence>MPIMPYINFSTVTIFLYLLMTVQSQVMTWLMLGEMFQKEEVSIETDLMSEELFFPVSKTEFFEVKTNEERIITSVIAASIHMQGYVTVLSGGINHTKVEVLYASKYSFPDILYIYIQSARQFPNSVNENAAKTSIQTSFYVPKRPWTMSEMRAAFLHKKS</sequence>
<keyword evidence="1" id="KW-0732">Signal</keyword>
<reference evidence="2" key="1">
    <citation type="submission" date="2017-02" db="EMBL/GenBank/DDBJ databases">
        <title>Parasitoid Jewel Wasp Mounts Multi-Pronged Neurochemical Attack to Hijack a Host Brain.</title>
        <authorList>
            <person name="Arvidson R.S."/>
            <person name="Kaiser M."/>
            <person name="Libersat F."/>
            <person name="Adams M.E."/>
        </authorList>
    </citation>
    <scope>NUCLEOTIDE SEQUENCE</scope>
    <source>
        <strain evidence="2">151</strain>
    </source>
</reference>
<feature type="chain" id="PRO_5013343408" evidence="1">
    <location>
        <begin position="25"/>
        <end position="160"/>
    </location>
</feature>
<protein>
    <submittedName>
        <fullName evidence="2">Venom protein</fullName>
    </submittedName>
</protein>